<dbReference type="CDD" id="cd01562">
    <property type="entry name" value="Thr-dehyd"/>
    <property type="match status" value="1"/>
</dbReference>
<organism evidence="15 16">
    <name type="scientific">Gordonia phosphorivorans</name>
    <dbReference type="NCBI Taxonomy" id="1056982"/>
    <lineage>
        <taxon>Bacteria</taxon>
        <taxon>Bacillati</taxon>
        <taxon>Actinomycetota</taxon>
        <taxon>Actinomycetes</taxon>
        <taxon>Mycobacteriales</taxon>
        <taxon>Gordoniaceae</taxon>
        <taxon>Gordonia</taxon>
    </lineage>
</organism>
<evidence type="ECO:0000256" key="6">
    <source>
        <dbReference type="ARBA" id="ARBA00014622"/>
    </source>
</evidence>
<proteinExistence type="inferred from homology"/>
<evidence type="ECO:0000256" key="2">
    <source>
        <dbReference type="ARBA" id="ARBA00001933"/>
    </source>
</evidence>
<evidence type="ECO:0000256" key="1">
    <source>
        <dbReference type="ARBA" id="ARBA00001274"/>
    </source>
</evidence>
<keyword evidence="16" id="KW-1185">Reference proteome</keyword>
<dbReference type="RefSeq" id="WP_382360576.1">
    <property type="nucleotide sequence ID" value="NZ_JBHLWV010000011.1"/>
</dbReference>
<keyword evidence="10 15" id="KW-0456">Lyase</keyword>
<keyword evidence="7" id="KW-0028">Amino-acid biosynthesis</keyword>
<evidence type="ECO:0000256" key="11">
    <source>
        <dbReference type="ARBA" id="ARBA00023304"/>
    </source>
</evidence>
<dbReference type="NCBIfam" id="NF006390">
    <property type="entry name" value="PRK08639.1"/>
    <property type="match status" value="1"/>
</dbReference>
<evidence type="ECO:0000256" key="5">
    <source>
        <dbReference type="ARBA" id="ARBA00012096"/>
    </source>
</evidence>
<evidence type="ECO:0000313" key="15">
    <source>
        <dbReference type="EMBL" id="MFC0313774.1"/>
    </source>
</evidence>
<evidence type="ECO:0000256" key="3">
    <source>
        <dbReference type="ARBA" id="ARBA00004810"/>
    </source>
</evidence>
<name>A0ABV6H4G6_9ACTN</name>
<dbReference type="InterPro" id="IPR001926">
    <property type="entry name" value="TrpB-like_PALP"/>
</dbReference>
<dbReference type="Gene3D" id="3.40.50.1100">
    <property type="match status" value="2"/>
</dbReference>
<dbReference type="EMBL" id="JBHLWV010000011">
    <property type="protein sequence ID" value="MFC0313774.1"/>
    <property type="molecule type" value="Genomic_DNA"/>
</dbReference>
<evidence type="ECO:0000259" key="14">
    <source>
        <dbReference type="PROSITE" id="PS51672"/>
    </source>
</evidence>
<dbReference type="InterPro" id="IPR036052">
    <property type="entry name" value="TrpB-like_PALP_sf"/>
</dbReference>
<dbReference type="InterPro" id="IPR001721">
    <property type="entry name" value="TD_ACT-like"/>
</dbReference>
<dbReference type="Pfam" id="PF00291">
    <property type="entry name" value="PALP"/>
    <property type="match status" value="1"/>
</dbReference>
<comment type="catalytic activity">
    <reaction evidence="1">
        <text>L-threonine = 2-oxobutanoate + NH4(+)</text>
        <dbReference type="Rhea" id="RHEA:22108"/>
        <dbReference type="ChEBI" id="CHEBI:16763"/>
        <dbReference type="ChEBI" id="CHEBI:28938"/>
        <dbReference type="ChEBI" id="CHEBI:57926"/>
        <dbReference type="EC" id="4.3.1.19"/>
    </reaction>
</comment>
<evidence type="ECO:0000256" key="13">
    <source>
        <dbReference type="ARBA" id="ARBA00031427"/>
    </source>
</evidence>
<keyword evidence="9" id="KW-0663">Pyridoxal phosphate</keyword>
<keyword evidence="11" id="KW-0100">Branched-chain amino acid biosynthesis</keyword>
<gene>
    <name evidence="15" type="primary">ilvA</name>
    <name evidence="15" type="ORF">ACFFJD_02760</name>
</gene>
<comment type="similarity">
    <text evidence="4">Belongs to the serine/threonine dehydratase family.</text>
</comment>
<dbReference type="PANTHER" id="PTHR48078:SF11">
    <property type="entry name" value="THREONINE DEHYDRATASE, MITOCHONDRIAL"/>
    <property type="match status" value="1"/>
</dbReference>
<dbReference type="Pfam" id="PF00585">
    <property type="entry name" value="Thr_dehydrat_C"/>
    <property type="match status" value="1"/>
</dbReference>
<protein>
    <recommendedName>
        <fullName evidence="6">L-threonine dehydratase biosynthetic IlvA</fullName>
        <ecNumber evidence="5">4.3.1.19</ecNumber>
    </recommendedName>
    <alternativeName>
        <fullName evidence="13">Threonine deaminase</fullName>
    </alternativeName>
</protein>
<keyword evidence="8" id="KW-0412">Isoleucine biosynthesis</keyword>
<comment type="function">
    <text evidence="12">Catalyzes the anaerobic formation of alpha-ketobutyrate and ammonia from threonine in a two-step reaction. The first step involved a dehydration of threonine and a production of enamine intermediates (aminocrotonate), which tautomerizes to its imine form (iminobutyrate). Both intermediates are unstable and short-lived. The second step is the nonenzymatic hydrolysis of the enamine/imine intermediates to form 2-ketobutyrate and free ammonia. In the low water environment of the cell, the second step is accelerated by RidA.</text>
</comment>
<dbReference type="PANTHER" id="PTHR48078">
    <property type="entry name" value="THREONINE DEHYDRATASE, MITOCHONDRIAL-RELATED"/>
    <property type="match status" value="1"/>
</dbReference>
<dbReference type="SUPFAM" id="SSF53686">
    <property type="entry name" value="Tryptophan synthase beta subunit-like PLP-dependent enzymes"/>
    <property type="match status" value="1"/>
</dbReference>
<dbReference type="InterPro" id="IPR038110">
    <property type="entry name" value="TD_ACT-like_sf"/>
</dbReference>
<dbReference type="GO" id="GO:0004794">
    <property type="term" value="F:threonine deaminase activity"/>
    <property type="evidence" value="ECO:0007669"/>
    <property type="project" value="UniProtKB-EC"/>
</dbReference>
<reference evidence="15 16" key="1">
    <citation type="submission" date="2024-09" db="EMBL/GenBank/DDBJ databases">
        <authorList>
            <person name="Sun Q."/>
            <person name="Mori K."/>
        </authorList>
    </citation>
    <scope>NUCLEOTIDE SEQUENCE [LARGE SCALE GENOMIC DNA]</scope>
    <source>
        <strain evidence="15 16">CCM 7957</strain>
    </source>
</reference>
<evidence type="ECO:0000256" key="9">
    <source>
        <dbReference type="ARBA" id="ARBA00022898"/>
    </source>
</evidence>
<comment type="pathway">
    <text evidence="3">Amino-acid biosynthesis; L-isoleucine biosynthesis; 2-oxobutanoate from L-threonine: step 1/1.</text>
</comment>
<dbReference type="InterPro" id="IPR050147">
    <property type="entry name" value="Ser/Thr_Dehydratase"/>
</dbReference>
<dbReference type="InterPro" id="IPR045865">
    <property type="entry name" value="ACT-like_dom_sf"/>
</dbReference>
<feature type="domain" description="ACT-like" evidence="14">
    <location>
        <begin position="374"/>
        <end position="448"/>
    </location>
</feature>
<evidence type="ECO:0000256" key="8">
    <source>
        <dbReference type="ARBA" id="ARBA00022624"/>
    </source>
</evidence>
<sequence length="457" mass="47771">MTTTHDADRTAIAGLDRASIDAAAARLDGVVSRTPLEACPRLSEATGAQISLKREDLQAVRSYKIRGAYNVMAQLTPAELSAGVVAASAGNHAQGVAFACATMGVNGRIYVPTTTPKQKRDRISWHGKEFVELIAVGDTYDAAAAAAQSDVLRTGSTWIHAFDDPRTASGQGTIAKEIVEQLGEAPDVVILPVGGGGCLAGIVTYLRATCPDVAIVGVEPSGAVSLAAALVTGAPHTLDHIDPFVDGAAVKRIGALGHRVLADAGARVVDHPVFAELGDSSAVPVIAAEAVDLAPGSVTITHVDEGAICSTMLELYQNEGIIAEPAGALAATALAELDLPADAKVVALVSGGNNDVSRYGEIIERSLVHRGLKHYFLVNFPQEPGALRRFLDEVLGPDDDITLFEYLKRNNRETGTALVGVELGDRAGFDGLLDRMARSRLDVERLEPGTAAYAYLT</sequence>
<dbReference type="Gene3D" id="3.40.1020.10">
    <property type="entry name" value="Biosynthetic Threonine Deaminase, Domain 3"/>
    <property type="match status" value="1"/>
</dbReference>
<evidence type="ECO:0000256" key="12">
    <source>
        <dbReference type="ARBA" id="ARBA00025527"/>
    </source>
</evidence>
<dbReference type="PROSITE" id="PS51672">
    <property type="entry name" value="ACT_LIKE"/>
    <property type="match status" value="1"/>
</dbReference>
<dbReference type="SUPFAM" id="SSF55021">
    <property type="entry name" value="ACT-like"/>
    <property type="match status" value="1"/>
</dbReference>
<evidence type="ECO:0000256" key="10">
    <source>
        <dbReference type="ARBA" id="ARBA00023239"/>
    </source>
</evidence>
<dbReference type="EC" id="4.3.1.19" evidence="5"/>
<comment type="caution">
    <text evidence="15">The sequence shown here is derived from an EMBL/GenBank/DDBJ whole genome shotgun (WGS) entry which is preliminary data.</text>
</comment>
<comment type="cofactor">
    <cofactor evidence="2">
        <name>pyridoxal 5'-phosphate</name>
        <dbReference type="ChEBI" id="CHEBI:597326"/>
    </cofactor>
</comment>
<dbReference type="InterPro" id="IPR000634">
    <property type="entry name" value="Ser/Thr_deHydtase_PyrdxlP-BS"/>
</dbReference>
<accession>A0ABV6H4G6</accession>
<dbReference type="PROSITE" id="PS00165">
    <property type="entry name" value="DEHYDRATASE_SER_THR"/>
    <property type="match status" value="1"/>
</dbReference>
<evidence type="ECO:0000256" key="7">
    <source>
        <dbReference type="ARBA" id="ARBA00022605"/>
    </source>
</evidence>
<dbReference type="Proteomes" id="UP001589783">
    <property type="component" value="Unassembled WGS sequence"/>
</dbReference>
<evidence type="ECO:0000313" key="16">
    <source>
        <dbReference type="Proteomes" id="UP001589783"/>
    </source>
</evidence>
<evidence type="ECO:0000256" key="4">
    <source>
        <dbReference type="ARBA" id="ARBA00010869"/>
    </source>
</evidence>